<evidence type="ECO:0000313" key="2">
    <source>
        <dbReference type="EMBL" id="MCH7411247.1"/>
    </source>
</evidence>
<keyword evidence="3" id="KW-1185">Reference proteome</keyword>
<reference evidence="2" key="1">
    <citation type="submission" date="2022-03" db="EMBL/GenBank/DDBJ databases">
        <title>De novo assembled genomes of Belliella spp. (Cyclobacteriaceae) strains.</title>
        <authorList>
            <person name="Szabo A."/>
            <person name="Korponai K."/>
            <person name="Felfoldi T."/>
        </authorList>
    </citation>
    <scope>NUCLEOTIDE SEQUENCE</scope>
    <source>
        <strain evidence="2">DSM 111904</strain>
    </source>
</reference>
<dbReference type="InterPro" id="IPR001296">
    <property type="entry name" value="Glyco_trans_1"/>
</dbReference>
<name>A0ABS9V4B0_9BACT</name>
<dbReference type="GO" id="GO:0016757">
    <property type="term" value="F:glycosyltransferase activity"/>
    <property type="evidence" value="ECO:0007669"/>
    <property type="project" value="UniProtKB-KW"/>
</dbReference>
<accession>A0ABS9V4B0</accession>
<gene>
    <name evidence="2" type="ORF">MM239_17755</name>
</gene>
<dbReference type="Gene3D" id="3.40.50.2000">
    <property type="entry name" value="Glycogen Phosphorylase B"/>
    <property type="match status" value="2"/>
</dbReference>
<dbReference type="EC" id="2.4.-.-" evidence="2"/>
<sequence length="373" mass="43116">MSASERTKIVIASTLKPLKDARAYYRFALSLRETNKYDINIIGFLNKNEQDEQNVTFHSIFQSDRSNFKRLSLGFKFLKLLLKLKPQVMIVTTFELLPAAVFFKIIKNVKLIYDVQENYALNVKYSVVNSKVFKTIGNYFIKLIEGCSNRFIDEYIFAEKCYAKEFPTIDNYTILENKFPKEKQDFVPVKFELGSSLTFLITGTLTPLYGTLEAIHWFKALLEVNPSHQLLIKGHVPIESFLNILKNEVRSIKQIRLLLSSTPLPFSEILNAYNETDIVLLPYQQLPNISPKFPSKLFECLALGKVFLASPNDDWKKVANSYQAGFCIDFSNNDDINQILDLIYSTNFYENGMDDFPLWTMNDSRKLESLIEQ</sequence>
<dbReference type="Proteomes" id="UP001165489">
    <property type="component" value="Unassembled WGS sequence"/>
</dbReference>
<dbReference type="SUPFAM" id="SSF53756">
    <property type="entry name" value="UDP-Glycosyltransferase/glycogen phosphorylase"/>
    <property type="match status" value="1"/>
</dbReference>
<proteinExistence type="predicted"/>
<dbReference type="Pfam" id="PF00534">
    <property type="entry name" value="Glycos_transf_1"/>
    <property type="match status" value="1"/>
</dbReference>
<evidence type="ECO:0000259" key="1">
    <source>
        <dbReference type="Pfam" id="PF00534"/>
    </source>
</evidence>
<protein>
    <submittedName>
        <fullName evidence="2">Glycosyltransferase</fullName>
        <ecNumber evidence="2">2.4.-.-</ecNumber>
    </submittedName>
</protein>
<organism evidence="2 3">
    <name type="scientific">Belliella filtrata</name>
    <dbReference type="NCBI Taxonomy" id="2923435"/>
    <lineage>
        <taxon>Bacteria</taxon>
        <taxon>Pseudomonadati</taxon>
        <taxon>Bacteroidota</taxon>
        <taxon>Cytophagia</taxon>
        <taxon>Cytophagales</taxon>
        <taxon>Cyclobacteriaceae</taxon>
        <taxon>Belliella</taxon>
    </lineage>
</organism>
<dbReference type="RefSeq" id="WP_241349597.1">
    <property type="nucleotide sequence ID" value="NZ_JAKZGP010000066.1"/>
</dbReference>
<keyword evidence="2" id="KW-0808">Transferase</keyword>
<comment type="caution">
    <text evidence="2">The sequence shown here is derived from an EMBL/GenBank/DDBJ whole genome shotgun (WGS) entry which is preliminary data.</text>
</comment>
<keyword evidence="2" id="KW-0328">Glycosyltransferase</keyword>
<dbReference type="EMBL" id="JAKZGP010000066">
    <property type="protein sequence ID" value="MCH7411247.1"/>
    <property type="molecule type" value="Genomic_DNA"/>
</dbReference>
<evidence type="ECO:0000313" key="3">
    <source>
        <dbReference type="Proteomes" id="UP001165489"/>
    </source>
</evidence>
<feature type="domain" description="Glycosyl transferase family 1" evidence="1">
    <location>
        <begin position="196"/>
        <end position="345"/>
    </location>
</feature>